<keyword evidence="4" id="KW-1185">Reference proteome</keyword>
<evidence type="ECO:0000256" key="1">
    <source>
        <dbReference type="SAM" id="MobiDB-lite"/>
    </source>
</evidence>
<evidence type="ECO:0000313" key="3">
    <source>
        <dbReference type="EMBL" id="PMS27659.1"/>
    </source>
</evidence>
<dbReference type="RefSeq" id="WP_102608309.1">
    <property type="nucleotide sequence ID" value="NZ_CADIKD010000004.1"/>
</dbReference>
<proteinExistence type="predicted"/>
<feature type="region of interest" description="Disordered" evidence="1">
    <location>
        <begin position="146"/>
        <end position="174"/>
    </location>
</feature>
<sequence length="174" mass="18485">MKRTMIILALALATGGALGSMGVLAQGAAPKASAAMPASASAGASAGAAPVAPAAKREARVEERIAYLHKQLKITPAQEPQWKTFAEVMRANGQNMGRLYRQRAQAEPTQSALDNMKQYALLAQAHADDMKQLVDAFEPLYDSMSPEQKKLADTTFRQHDRGARSAKPGAAAKP</sequence>
<dbReference type="InterPro" id="IPR012899">
    <property type="entry name" value="LTXXQ"/>
</dbReference>
<accession>A0A2N7WDY0</accession>
<name>A0A2N7WDY0_9BURK</name>
<organism evidence="3 4">
    <name type="scientific">Trinickia soli</name>
    <dbReference type="NCBI Taxonomy" id="380675"/>
    <lineage>
        <taxon>Bacteria</taxon>
        <taxon>Pseudomonadati</taxon>
        <taxon>Pseudomonadota</taxon>
        <taxon>Betaproteobacteria</taxon>
        <taxon>Burkholderiales</taxon>
        <taxon>Burkholderiaceae</taxon>
        <taxon>Trinickia</taxon>
    </lineage>
</organism>
<feature type="signal peptide" evidence="2">
    <location>
        <begin position="1"/>
        <end position="25"/>
    </location>
</feature>
<evidence type="ECO:0008006" key="5">
    <source>
        <dbReference type="Google" id="ProtNLM"/>
    </source>
</evidence>
<dbReference type="GO" id="GO:0042597">
    <property type="term" value="C:periplasmic space"/>
    <property type="evidence" value="ECO:0007669"/>
    <property type="project" value="InterPro"/>
</dbReference>
<feature type="chain" id="PRO_5014601281" description="LTXXQ motif family protein" evidence="2">
    <location>
        <begin position="26"/>
        <end position="174"/>
    </location>
</feature>
<dbReference type="EMBL" id="PNYB01000002">
    <property type="protein sequence ID" value="PMS27659.1"/>
    <property type="molecule type" value="Genomic_DNA"/>
</dbReference>
<comment type="caution">
    <text evidence="3">The sequence shown here is derived from an EMBL/GenBank/DDBJ whole genome shotgun (WGS) entry which is preliminary data.</text>
</comment>
<reference evidence="3 4" key="1">
    <citation type="submission" date="2018-01" db="EMBL/GenBank/DDBJ databases">
        <title>Whole genome analyses suggest that Burkholderia sensu lato contains two further novel genera in the rhizoxinica-symbiotica group Mycetohabitans gen. nov., and Trinickia gen. nov.: implications for the evolution of diazotrophy and nodulation in the Burkholderiaceae.</title>
        <authorList>
            <person name="Estrada-de los Santos P."/>
            <person name="Palmer M."/>
            <person name="Chavez-Ramirez B."/>
            <person name="Beukes C."/>
            <person name="Steenkamp E.T."/>
            <person name="Hirsch A.M."/>
            <person name="Manyaka P."/>
            <person name="Maluk M."/>
            <person name="Lafos M."/>
            <person name="Crook M."/>
            <person name="Gross E."/>
            <person name="Simon M.F."/>
            <person name="Bueno dos Reis Junior F."/>
            <person name="Poole P.S."/>
            <person name="Venter S.N."/>
            <person name="James E.K."/>
        </authorList>
    </citation>
    <scope>NUCLEOTIDE SEQUENCE [LARGE SCALE GENOMIC DNA]</scope>
    <source>
        <strain evidence="3 4">GP25-8</strain>
    </source>
</reference>
<keyword evidence="2" id="KW-0732">Signal</keyword>
<evidence type="ECO:0000256" key="2">
    <source>
        <dbReference type="SAM" id="SignalP"/>
    </source>
</evidence>
<protein>
    <recommendedName>
        <fullName evidence="5">LTXXQ motif family protein</fullName>
    </recommendedName>
</protein>
<dbReference type="AlphaFoldDB" id="A0A2N7WDY0"/>
<gene>
    <name evidence="3" type="ORF">C0Z19_03005</name>
</gene>
<evidence type="ECO:0000313" key="4">
    <source>
        <dbReference type="Proteomes" id="UP000235347"/>
    </source>
</evidence>
<dbReference type="Proteomes" id="UP000235347">
    <property type="component" value="Unassembled WGS sequence"/>
</dbReference>
<dbReference type="Pfam" id="PF07813">
    <property type="entry name" value="LTXXQ"/>
    <property type="match status" value="1"/>
</dbReference>
<feature type="compositionally biased region" description="Basic and acidic residues" evidence="1">
    <location>
        <begin position="147"/>
        <end position="163"/>
    </location>
</feature>